<comment type="caution">
    <text evidence="1">Lacks conserved residue(s) required for the propagation of feature annotation.</text>
</comment>
<dbReference type="PROSITE" id="PS51084">
    <property type="entry name" value="HIT_2"/>
    <property type="match status" value="1"/>
</dbReference>
<evidence type="ECO:0000256" key="1">
    <source>
        <dbReference type="PROSITE-ProRule" id="PRU00464"/>
    </source>
</evidence>
<reference evidence="5" key="1">
    <citation type="journal article" date="2019" name="Int. J. Syst. Evol. Microbiol.">
        <title>The Global Catalogue of Microorganisms (GCM) 10K type strain sequencing project: providing services to taxonomists for standard genome sequencing and annotation.</title>
        <authorList>
            <consortium name="The Broad Institute Genomics Platform"/>
            <consortium name="The Broad Institute Genome Sequencing Center for Infectious Disease"/>
            <person name="Wu L."/>
            <person name="Ma J."/>
        </authorList>
    </citation>
    <scope>NUCLEOTIDE SEQUENCE [LARGE SCALE GENOMIC DNA]</scope>
    <source>
        <strain evidence="5">JCM 17657</strain>
    </source>
</reference>
<gene>
    <name evidence="4" type="ORF">GCM10023257_71370</name>
</gene>
<dbReference type="RefSeq" id="WP_226029277.1">
    <property type="nucleotide sequence ID" value="NZ_BAABIV010000037.1"/>
</dbReference>
<dbReference type="InterPro" id="IPR011146">
    <property type="entry name" value="HIT-like"/>
</dbReference>
<name>A0ABP9IZ20_9ACTN</name>
<dbReference type="InterPro" id="IPR036265">
    <property type="entry name" value="HIT-like_sf"/>
</dbReference>
<feature type="region of interest" description="Disordered" evidence="2">
    <location>
        <begin position="151"/>
        <end position="176"/>
    </location>
</feature>
<feature type="domain" description="HIT" evidence="3">
    <location>
        <begin position="9"/>
        <end position="119"/>
    </location>
</feature>
<protein>
    <submittedName>
        <fullName evidence="4">DeoR family transcriptional regulator</fullName>
    </submittedName>
</protein>
<dbReference type="Proteomes" id="UP001500610">
    <property type="component" value="Unassembled WGS sequence"/>
</dbReference>
<evidence type="ECO:0000313" key="4">
    <source>
        <dbReference type="EMBL" id="GAA5013245.1"/>
    </source>
</evidence>
<organism evidence="4 5">
    <name type="scientific">Streptomyces hyderabadensis</name>
    <dbReference type="NCBI Taxonomy" id="598549"/>
    <lineage>
        <taxon>Bacteria</taxon>
        <taxon>Bacillati</taxon>
        <taxon>Actinomycetota</taxon>
        <taxon>Actinomycetes</taxon>
        <taxon>Kitasatosporales</taxon>
        <taxon>Streptomycetaceae</taxon>
        <taxon>Streptomyces</taxon>
    </lineage>
</organism>
<comment type="caution">
    <text evidence="4">The sequence shown here is derived from an EMBL/GenBank/DDBJ whole genome shotgun (WGS) entry which is preliminary data.</text>
</comment>
<evidence type="ECO:0000313" key="5">
    <source>
        <dbReference type="Proteomes" id="UP001500610"/>
    </source>
</evidence>
<evidence type="ECO:0000256" key="2">
    <source>
        <dbReference type="SAM" id="MobiDB-lite"/>
    </source>
</evidence>
<dbReference type="Gene3D" id="3.30.428.10">
    <property type="entry name" value="HIT-like"/>
    <property type="match status" value="1"/>
</dbReference>
<keyword evidence="5" id="KW-1185">Reference proteome</keyword>
<proteinExistence type="predicted"/>
<sequence>MTGDWRTDRIGTALRGENPTVLRRLTAGFAVIGDVQFLPGYSVLLVDEPGVQRLSDLPRARRLSFLSDMDRLGEAVERACRRLDPAFRRVNLEILGNTDPFLHAHVWPRFEWEPADVVGLPVWLYPRERWSAEEFRLGPQHDALREAIGTELDRGSPTPSTPPRSLPPDETTAVTM</sequence>
<dbReference type="EMBL" id="BAABIV010000037">
    <property type="protein sequence ID" value="GAA5013245.1"/>
    <property type="molecule type" value="Genomic_DNA"/>
</dbReference>
<dbReference type="SUPFAM" id="SSF54197">
    <property type="entry name" value="HIT-like"/>
    <property type="match status" value="1"/>
</dbReference>
<accession>A0ABP9IZ20</accession>
<evidence type="ECO:0000259" key="3">
    <source>
        <dbReference type="PROSITE" id="PS51084"/>
    </source>
</evidence>